<evidence type="ECO:0000313" key="3">
    <source>
        <dbReference type="Proteomes" id="UP000799428"/>
    </source>
</evidence>
<keyword evidence="1" id="KW-0472">Membrane</keyword>
<dbReference type="EMBL" id="MU005773">
    <property type="protein sequence ID" value="KAF2707504.1"/>
    <property type="molecule type" value="Genomic_DNA"/>
</dbReference>
<keyword evidence="1" id="KW-1133">Transmembrane helix</keyword>
<keyword evidence="1" id="KW-0812">Transmembrane</keyword>
<sequence>MNQKSADQKNRSRGLIIQASLYVVSVMMNMPLFLPGHKPSRSRTGHLNSICTA</sequence>
<keyword evidence="3" id="KW-1185">Reference proteome</keyword>
<accession>A0A6G1K3R2</accession>
<organism evidence="2 3">
    <name type="scientific">Pleomassaria siparia CBS 279.74</name>
    <dbReference type="NCBI Taxonomy" id="1314801"/>
    <lineage>
        <taxon>Eukaryota</taxon>
        <taxon>Fungi</taxon>
        <taxon>Dikarya</taxon>
        <taxon>Ascomycota</taxon>
        <taxon>Pezizomycotina</taxon>
        <taxon>Dothideomycetes</taxon>
        <taxon>Pleosporomycetidae</taxon>
        <taxon>Pleosporales</taxon>
        <taxon>Pleomassariaceae</taxon>
        <taxon>Pleomassaria</taxon>
    </lineage>
</organism>
<reference evidence="2" key="1">
    <citation type="journal article" date="2020" name="Stud. Mycol.">
        <title>101 Dothideomycetes genomes: a test case for predicting lifestyles and emergence of pathogens.</title>
        <authorList>
            <person name="Haridas S."/>
            <person name="Albert R."/>
            <person name="Binder M."/>
            <person name="Bloem J."/>
            <person name="Labutti K."/>
            <person name="Salamov A."/>
            <person name="Andreopoulos B."/>
            <person name="Baker S."/>
            <person name="Barry K."/>
            <person name="Bills G."/>
            <person name="Bluhm B."/>
            <person name="Cannon C."/>
            <person name="Castanera R."/>
            <person name="Culley D."/>
            <person name="Daum C."/>
            <person name="Ezra D."/>
            <person name="Gonzalez J."/>
            <person name="Henrissat B."/>
            <person name="Kuo A."/>
            <person name="Liang C."/>
            <person name="Lipzen A."/>
            <person name="Lutzoni F."/>
            <person name="Magnuson J."/>
            <person name="Mondo S."/>
            <person name="Nolan M."/>
            <person name="Ohm R."/>
            <person name="Pangilinan J."/>
            <person name="Park H.-J."/>
            <person name="Ramirez L."/>
            <person name="Alfaro M."/>
            <person name="Sun H."/>
            <person name="Tritt A."/>
            <person name="Yoshinaga Y."/>
            <person name="Zwiers L.-H."/>
            <person name="Turgeon B."/>
            <person name="Goodwin S."/>
            <person name="Spatafora J."/>
            <person name="Crous P."/>
            <person name="Grigoriev I."/>
        </authorList>
    </citation>
    <scope>NUCLEOTIDE SEQUENCE</scope>
    <source>
        <strain evidence="2">CBS 279.74</strain>
    </source>
</reference>
<gene>
    <name evidence="2" type="ORF">K504DRAFT_458001</name>
</gene>
<feature type="transmembrane region" description="Helical" evidence="1">
    <location>
        <begin position="15"/>
        <end position="34"/>
    </location>
</feature>
<evidence type="ECO:0000313" key="2">
    <source>
        <dbReference type="EMBL" id="KAF2707504.1"/>
    </source>
</evidence>
<name>A0A6G1K3R2_9PLEO</name>
<feature type="non-terminal residue" evidence="2">
    <location>
        <position position="1"/>
    </location>
</feature>
<proteinExistence type="predicted"/>
<dbReference type="AlphaFoldDB" id="A0A6G1K3R2"/>
<dbReference type="Proteomes" id="UP000799428">
    <property type="component" value="Unassembled WGS sequence"/>
</dbReference>
<evidence type="ECO:0000256" key="1">
    <source>
        <dbReference type="SAM" id="Phobius"/>
    </source>
</evidence>
<protein>
    <submittedName>
        <fullName evidence="2">Uncharacterized protein</fullName>
    </submittedName>
</protein>